<protein>
    <submittedName>
        <fullName evidence="1">Uncharacterized protein</fullName>
    </submittedName>
</protein>
<dbReference type="EMBL" id="LR796825">
    <property type="protein sequence ID" value="CAB4168426.1"/>
    <property type="molecule type" value="Genomic_DNA"/>
</dbReference>
<organism evidence="1">
    <name type="scientific">uncultured Caudovirales phage</name>
    <dbReference type="NCBI Taxonomy" id="2100421"/>
    <lineage>
        <taxon>Viruses</taxon>
        <taxon>Duplodnaviria</taxon>
        <taxon>Heunggongvirae</taxon>
        <taxon>Uroviricota</taxon>
        <taxon>Caudoviricetes</taxon>
        <taxon>Peduoviridae</taxon>
        <taxon>Maltschvirus</taxon>
        <taxon>Maltschvirus maltsch</taxon>
    </lineage>
</organism>
<reference evidence="1" key="1">
    <citation type="submission" date="2020-05" db="EMBL/GenBank/DDBJ databases">
        <authorList>
            <person name="Chiriac C."/>
            <person name="Salcher M."/>
            <person name="Ghai R."/>
            <person name="Kavagutti S V."/>
        </authorList>
    </citation>
    <scope>NUCLEOTIDE SEQUENCE</scope>
</reference>
<sequence length="136" mass="13992">MATSTYLSNPVITINAVDLTDQCNSAVLTRVIEALESTSFGKTNRSFVGGLENSTLTVSLMNSFVATETYATLAALVGTATTITLKPTSAATSATNPLSTLTGCYLETLPIVNGQLGALDVIDLVFTGGAYTVATS</sequence>
<proteinExistence type="predicted"/>
<name>A0A6J5PEU6_9CAUD</name>
<gene>
    <name evidence="1" type="ORF">UFOVP877_21</name>
</gene>
<evidence type="ECO:0000313" key="1">
    <source>
        <dbReference type="EMBL" id="CAB4168426.1"/>
    </source>
</evidence>
<accession>A0A6J5PEU6</accession>